<proteinExistence type="predicted"/>
<sequence>MNKYITKRTTKNYKNKYSNKKYFNKNYKTKNYKTKNYKTKNYKTKNYKTKNYKKSQKIFGGSTSPSEKEKLEVAPDSVYQLHQPDVANELIGIIKKLQDLKQQEDLYLQQAQAIIKIDPTVAASNVQPHAEQSAEQSDEQSAEQSAEQKTTFIISDKPTVIPEFISVKGTSKIKIILGSGVYSRMLCDAVLEDDFYTIDLKSIPRLLSGGYERFNFTPCQQFRSFTPWVIAMEENVSSIETELLTLIQNKLTKTPHIFDTKKGPAPTLDWKNIEMKDFMHYLYCLDKTFLDECIGTIFTTKQEEIEKKRKNPQLTETEKINIDSELQQNKINHRRIITTLQMLGYYEVFVVNAYGLPVLFYRNEFLSSWMSEKHKQQLVIEKKNYETALKSALLKKGVSSIGINYVCEKRGLIRPTWYIGQEPISELTLKIPQDQIDNFMVFKEVPEATSYKYVFCDMYTDDDYGNKTYELSTKSAPQNSIF</sequence>
<dbReference type="AlphaFoldDB" id="A0A6C0D964"/>
<evidence type="ECO:0000256" key="1">
    <source>
        <dbReference type="SAM" id="MobiDB-lite"/>
    </source>
</evidence>
<organism evidence="2">
    <name type="scientific">viral metagenome</name>
    <dbReference type="NCBI Taxonomy" id="1070528"/>
    <lineage>
        <taxon>unclassified sequences</taxon>
        <taxon>metagenomes</taxon>
        <taxon>organismal metagenomes</taxon>
    </lineage>
</organism>
<protein>
    <submittedName>
        <fullName evidence="2">Uncharacterized protein</fullName>
    </submittedName>
</protein>
<name>A0A6C0D964_9ZZZZ</name>
<feature type="region of interest" description="Disordered" evidence="1">
    <location>
        <begin position="125"/>
        <end position="148"/>
    </location>
</feature>
<evidence type="ECO:0000313" key="2">
    <source>
        <dbReference type="EMBL" id="QHT13057.1"/>
    </source>
</evidence>
<dbReference type="EMBL" id="MN739558">
    <property type="protein sequence ID" value="QHT13057.1"/>
    <property type="molecule type" value="Genomic_DNA"/>
</dbReference>
<accession>A0A6C0D964</accession>
<reference evidence="2" key="1">
    <citation type="journal article" date="2020" name="Nature">
        <title>Giant virus diversity and host interactions through global metagenomics.</title>
        <authorList>
            <person name="Schulz F."/>
            <person name="Roux S."/>
            <person name="Paez-Espino D."/>
            <person name="Jungbluth S."/>
            <person name="Walsh D.A."/>
            <person name="Denef V.J."/>
            <person name="McMahon K.D."/>
            <person name="Konstantinidis K.T."/>
            <person name="Eloe-Fadrosh E.A."/>
            <person name="Kyrpides N.C."/>
            <person name="Woyke T."/>
        </authorList>
    </citation>
    <scope>NUCLEOTIDE SEQUENCE</scope>
    <source>
        <strain evidence="2">GVMAG-M-3300023174-130</strain>
    </source>
</reference>